<evidence type="ECO:0000256" key="6">
    <source>
        <dbReference type="ARBA" id="ARBA00022989"/>
    </source>
</evidence>
<evidence type="ECO:0000256" key="5">
    <source>
        <dbReference type="ARBA" id="ARBA00022692"/>
    </source>
</evidence>
<keyword evidence="5 8" id="KW-0812">Transmembrane</keyword>
<dbReference type="SUPFAM" id="SSF81345">
    <property type="entry name" value="ABC transporter involved in vitamin B12 uptake, BtuC"/>
    <property type="match status" value="1"/>
</dbReference>
<feature type="transmembrane region" description="Helical" evidence="8">
    <location>
        <begin position="207"/>
        <end position="231"/>
    </location>
</feature>
<evidence type="ECO:0000256" key="2">
    <source>
        <dbReference type="ARBA" id="ARBA00007935"/>
    </source>
</evidence>
<feature type="transmembrane region" description="Helical" evidence="8">
    <location>
        <begin position="69"/>
        <end position="89"/>
    </location>
</feature>
<feature type="transmembrane region" description="Helical" evidence="8">
    <location>
        <begin position="252"/>
        <end position="275"/>
    </location>
</feature>
<sequence>MSQLALSAPASRWRFSVFIPVVLGLLMLGFGWSLFVGSDFEMGWIDVWHWLIGATGNEIHQHIIKEVRLPRVLCAVGVGASLAVAGLLMQALTRNPIASPSVFGVSAGASFAFAFASTGLIGWFSALPILVVTFIGATIAGLAVFFLAGLHQHQVNPVRVVLAGVALNFLFLSLTRAAVILADESAYGVMHWITGTIANVDWSHVQVLYWSLLVGLAAALYLSYQLNLLALGESMMKNLGGKLALVRIGTSLTLILLIAASVSVAGPIAFIGLIIPHLSRSLVGHDLRLLVPVCALLGANLLVYADAITQLLARGSESPVGILTNFIGASFFLLLAKNQVKKQYA</sequence>
<dbReference type="GO" id="GO:0005886">
    <property type="term" value="C:plasma membrane"/>
    <property type="evidence" value="ECO:0007669"/>
    <property type="project" value="UniProtKB-SubCell"/>
</dbReference>
<organism evidence="9 10">
    <name type="scientific">Photobacterium sp. (strain ATCC 43367)</name>
    <dbReference type="NCBI Taxonomy" id="379097"/>
    <lineage>
        <taxon>Bacteria</taxon>
        <taxon>Pseudomonadati</taxon>
        <taxon>Pseudomonadota</taxon>
        <taxon>Gammaproteobacteria</taxon>
        <taxon>Vibrionales</taxon>
        <taxon>Vibrionaceae</taxon>
        <taxon>Vibrio</taxon>
        <taxon>Vibrio oreintalis group</taxon>
    </lineage>
</organism>
<keyword evidence="6 8" id="KW-1133">Transmembrane helix</keyword>
<feature type="transmembrane region" description="Helical" evidence="8">
    <location>
        <begin position="129"/>
        <end position="148"/>
    </location>
</feature>
<dbReference type="OrthoDB" id="9055647at2"/>
<keyword evidence="4" id="KW-1003">Cell membrane</keyword>
<accession>A0A0A5I2R0</accession>
<evidence type="ECO:0000256" key="7">
    <source>
        <dbReference type="ARBA" id="ARBA00023136"/>
    </source>
</evidence>
<comment type="caution">
    <text evidence="9">The sequence shown here is derived from an EMBL/GenBank/DDBJ whole genome shotgun (WGS) entry which is preliminary data.</text>
</comment>
<feature type="transmembrane region" description="Helical" evidence="8">
    <location>
        <begin position="160"/>
        <end position="182"/>
    </location>
</feature>
<dbReference type="EMBL" id="JRWP01000004">
    <property type="protein sequence ID" value="KGY10019.1"/>
    <property type="molecule type" value="Genomic_DNA"/>
</dbReference>
<dbReference type="PANTHER" id="PTHR30472">
    <property type="entry name" value="FERRIC ENTEROBACTIN TRANSPORT SYSTEM PERMEASE PROTEIN"/>
    <property type="match status" value="1"/>
</dbReference>
<dbReference type="RefSeq" id="WP_038188094.1">
    <property type="nucleotide sequence ID" value="NZ_JRWP01000004.1"/>
</dbReference>
<evidence type="ECO:0000256" key="3">
    <source>
        <dbReference type="ARBA" id="ARBA00022448"/>
    </source>
</evidence>
<dbReference type="AlphaFoldDB" id="A0A0A5I2R0"/>
<feature type="transmembrane region" description="Helical" evidence="8">
    <location>
        <begin position="319"/>
        <end position="336"/>
    </location>
</feature>
<dbReference type="GO" id="GO:0022857">
    <property type="term" value="F:transmembrane transporter activity"/>
    <property type="evidence" value="ECO:0007669"/>
    <property type="project" value="InterPro"/>
</dbReference>
<evidence type="ECO:0000256" key="8">
    <source>
        <dbReference type="SAM" id="Phobius"/>
    </source>
</evidence>
<dbReference type="GO" id="GO:0033214">
    <property type="term" value="P:siderophore-iron import into cell"/>
    <property type="evidence" value="ECO:0007669"/>
    <property type="project" value="TreeGrafter"/>
</dbReference>
<feature type="transmembrane region" description="Helical" evidence="8">
    <location>
        <begin position="101"/>
        <end position="123"/>
    </location>
</feature>
<dbReference type="InterPro" id="IPR037294">
    <property type="entry name" value="ABC_BtuC-like"/>
</dbReference>
<dbReference type="InterPro" id="IPR000522">
    <property type="entry name" value="ABC_transptr_permease_BtuC"/>
</dbReference>
<name>A0A0A5I2R0_PHOS4</name>
<evidence type="ECO:0000256" key="4">
    <source>
        <dbReference type="ARBA" id="ARBA00022475"/>
    </source>
</evidence>
<dbReference type="PANTHER" id="PTHR30472:SF1">
    <property type="entry name" value="FE(3+) DICITRATE TRANSPORT SYSTEM PERMEASE PROTEIN FECC-RELATED"/>
    <property type="match status" value="1"/>
</dbReference>
<dbReference type="Pfam" id="PF01032">
    <property type="entry name" value="FecCD"/>
    <property type="match status" value="1"/>
</dbReference>
<evidence type="ECO:0000313" key="10">
    <source>
        <dbReference type="Proteomes" id="UP000030451"/>
    </source>
</evidence>
<gene>
    <name evidence="9" type="ORF">NM06_03635</name>
</gene>
<dbReference type="Gene3D" id="1.10.3470.10">
    <property type="entry name" value="ABC transporter involved in vitamin B12 uptake, BtuC"/>
    <property type="match status" value="1"/>
</dbReference>
<dbReference type="STRING" id="379097.SE23_06875"/>
<keyword evidence="3" id="KW-0813">Transport</keyword>
<dbReference type="FunFam" id="1.10.3470.10:FF:000001">
    <property type="entry name" value="Vitamin B12 ABC transporter permease BtuC"/>
    <property type="match status" value="1"/>
</dbReference>
<comment type="similarity">
    <text evidence="2">Belongs to the binding-protein-dependent transport system permease family. FecCD subfamily.</text>
</comment>
<evidence type="ECO:0000313" key="9">
    <source>
        <dbReference type="EMBL" id="KGY10019.1"/>
    </source>
</evidence>
<dbReference type="CDD" id="cd06550">
    <property type="entry name" value="TM_ABC_iron-siderophores_like"/>
    <property type="match status" value="1"/>
</dbReference>
<comment type="subcellular location">
    <subcellularLocation>
        <location evidence="1">Cell membrane</location>
        <topology evidence="1">Multi-pass membrane protein</topology>
    </subcellularLocation>
</comment>
<proteinExistence type="inferred from homology"/>
<keyword evidence="7 8" id="KW-0472">Membrane</keyword>
<reference evidence="9 10" key="1">
    <citation type="submission" date="2014-10" db="EMBL/GenBank/DDBJ databases">
        <title>Genome sequencing of Vibrio sinaloensis T08.</title>
        <authorList>
            <person name="Chan K.-G."/>
            <person name="Mohamad N.I."/>
        </authorList>
    </citation>
    <scope>NUCLEOTIDE SEQUENCE [LARGE SCALE GENOMIC DNA]</scope>
    <source>
        <strain evidence="9 10">T08</strain>
    </source>
</reference>
<dbReference type="Proteomes" id="UP000030451">
    <property type="component" value="Unassembled WGS sequence"/>
</dbReference>
<feature type="transmembrane region" description="Helical" evidence="8">
    <location>
        <begin position="12"/>
        <end position="35"/>
    </location>
</feature>
<evidence type="ECO:0000256" key="1">
    <source>
        <dbReference type="ARBA" id="ARBA00004651"/>
    </source>
</evidence>
<protein>
    <submittedName>
        <fullName evidence="9">Iron dicitrate transporter</fullName>
    </submittedName>
</protein>